<name>C6A337_THESM</name>
<reference evidence="1 2" key="1">
    <citation type="journal article" date="2009" name="Appl. Environ. Microbiol.">
        <title>Metabolic versatility and indigenous origin of the archaeon Thermococcus sibiricus, isolated from a siberian oil reservoir, as revealed by genome analysis.</title>
        <authorList>
            <person name="Mardanov A.V."/>
            <person name="Ravin N.V."/>
            <person name="Svetlitchnyi V.A."/>
            <person name="Beletsky A.V."/>
            <person name="Miroshnichenko M.L."/>
            <person name="Bonch-Osmolovskaya E.A."/>
            <person name="Skryabin K.G."/>
        </authorList>
    </citation>
    <scope>NUCLEOTIDE SEQUENCE [LARGE SCALE GENOMIC DNA]</scope>
    <source>
        <strain evidence="2">DSM 12597 / MM 739</strain>
    </source>
</reference>
<dbReference type="RefSeq" id="WP_015849251.1">
    <property type="nucleotide sequence ID" value="NC_012883.1"/>
</dbReference>
<dbReference type="EMBL" id="CP001463">
    <property type="protein sequence ID" value="ACS90032.1"/>
    <property type="molecule type" value="Genomic_DNA"/>
</dbReference>
<evidence type="ECO:0000313" key="2">
    <source>
        <dbReference type="Proteomes" id="UP000009079"/>
    </source>
</evidence>
<organism evidence="1 2">
    <name type="scientific">Thermococcus sibiricus (strain DSM 12597 / MM 739)</name>
    <dbReference type="NCBI Taxonomy" id="604354"/>
    <lineage>
        <taxon>Archaea</taxon>
        <taxon>Methanobacteriati</taxon>
        <taxon>Methanobacteriota</taxon>
        <taxon>Thermococci</taxon>
        <taxon>Thermococcales</taxon>
        <taxon>Thermococcaceae</taxon>
        <taxon>Thermococcus</taxon>
    </lineage>
</organism>
<sequence length="42" mass="5056">MKDDKLLQKKLEIIKKQKEKLMLEEARILRILMQKKMKGSIS</sequence>
<dbReference type="STRING" id="604354.TSIB_0974"/>
<dbReference type="HOGENOM" id="CLU_3245554_0_0_2"/>
<keyword evidence="2" id="KW-1185">Reference proteome</keyword>
<dbReference type="AlphaFoldDB" id="C6A337"/>
<dbReference type="KEGG" id="tsi:TSIB_0974"/>
<evidence type="ECO:0000313" key="1">
    <source>
        <dbReference type="EMBL" id="ACS90032.1"/>
    </source>
</evidence>
<gene>
    <name evidence="1" type="ordered locus">TSIB_0974</name>
</gene>
<proteinExistence type="predicted"/>
<dbReference type="Proteomes" id="UP000009079">
    <property type="component" value="Chromosome"/>
</dbReference>
<dbReference type="GeneID" id="76624112"/>
<protein>
    <submittedName>
        <fullName evidence="1">Uncharacterized protein</fullName>
    </submittedName>
</protein>
<accession>C6A337</accession>